<dbReference type="OrthoDB" id="9518664at2759"/>
<dbReference type="SMART" id="SM00093">
    <property type="entry name" value="SERPIN"/>
    <property type="match status" value="1"/>
</dbReference>
<evidence type="ECO:0000256" key="3">
    <source>
        <dbReference type="RuleBase" id="RU000411"/>
    </source>
</evidence>
<dbReference type="GO" id="GO:0004867">
    <property type="term" value="F:serine-type endopeptidase inhibitor activity"/>
    <property type="evidence" value="ECO:0007669"/>
    <property type="project" value="UniProtKB-KW"/>
</dbReference>
<dbReference type="SUPFAM" id="SSF56574">
    <property type="entry name" value="Serpins"/>
    <property type="match status" value="1"/>
</dbReference>
<accession>M9ZTX0</accession>
<dbReference type="InterPro" id="IPR042178">
    <property type="entry name" value="Serpin_sf_1"/>
</dbReference>
<dbReference type="PROSITE" id="PS00284">
    <property type="entry name" value="SERPIN"/>
    <property type="match status" value="1"/>
</dbReference>
<dbReference type="Gene3D" id="2.30.39.10">
    <property type="entry name" value="Alpha-1-antitrypsin, domain 1"/>
    <property type="match status" value="1"/>
</dbReference>
<dbReference type="InterPro" id="IPR042185">
    <property type="entry name" value="Serpin_sf_2"/>
</dbReference>
<dbReference type="InterPro" id="IPR000215">
    <property type="entry name" value="Serpin_fam"/>
</dbReference>
<evidence type="ECO:0000256" key="2">
    <source>
        <dbReference type="ARBA" id="ARBA00022900"/>
    </source>
</evidence>
<protein>
    <submittedName>
        <fullName evidence="5">Serpin-7</fullName>
    </submittedName>
</protein>
<keyword evidence="1" id="KW-0646">Protease inhibitor</keyword>
<dbReference type="Gene3D" id="3.30.497.10">
    <property type="entry name" value="Antithrombin, subunit I, domain 2"/>
    <property type="match status" value="1"/>
</dbReference>
<proteinExistence type="evidence at transcript level"/>
<dbReference type="Pfam" id="PF00079">
    <property type="entry name" value="Serpin"/>
    <property type="match status" value="1"/>
</dbReference>
<dbReference type="AlphaFoldDB" id="M9ZTX0"/>
<keyword evidence="2" id="KW-0722">Serine protease inhibitor</keyword>
<feature type="domain" description="Serpin" evidence="4">
    <location>
        <begin position="128"/>
        <end position="497"/>
    </location>
</feature>
<organism evidence="5">
    <name type="scientific">Nilaparvata lugens</name>
    <name type="common">Brown planthopper</name>
    <dbReference type="NCBI Taxonomy" id="108931"/>
    <lineage>
        <taxon>Eukaryota</taxon>
        <taxon>Metazoa</taxon>
        <taxon>Ecdysozoa</taxon>
        <taxon>Arthropoda</taxon>
        <taxon>Hexapoda</taxon>
        <taxon>Insecta</taxon>
        <taxon>Pterygota</taxon>
        <taxon>Neoptera</taxon>
        <taxon>Paraneoptera</taxon>
        <taxon>Hemiptera</taxon>
        <taxon>Auchenorrhyncha</taxon>
        <taxon>Fulgoroidea</taxon>
        <taxon>Delphacidae</taxon>
        <taxon>Delphacinae</taxon>
        <taxon>Nilaparvata</taxon>
    </lineage>
</organism>
<dbReference type="GO" id="GO:0005615">
    <property type="term" value="C:extracellular space"/>
    <property type="evidence" value="ECO:0007669"/>
    <property type="project" value="InterPro"/>
</dbReference>
<evidence type="ECO:0000256" key="1">
    <source>
        <dbReference type="ARBA" id="ARBA00022690"/>
    </source>
</evidence>
<dbReference type="PANTHER" id="PTHR11461:SF342">
    <property type="entry name" value="SERINE PROTEASE INHIBITOR 28DC"/>
    <property type="match status" value="1"/>
</dbReference>
<dbReference type="EMBL" id="KC355231">
    <property type="protein sequence ID" value="AGK40931.1"/>
    <property type="molecule type" value="mRNA"/>
</dbReference>
<evidence type="ECO:0000313" key="5">
    <source>
        <dbReference type="EMBL" id="AGK40931.1"/>
    </source>
</evidence>
<dbReference type="InterPro" id="IPR036186">
    <property type="entry name" value="Serpin_sf"/>
</dbReference>
<comment type="similarity">
    <text evidence="3">Belongs to the serpin family.</text>
</comment>
<reference evidence="5" key="2">
    <citation type="journal article" date="2013" name="BMC Genomics">
        <title>The genome- and transcriptome-wide analysis of innate immunity in the brown planthopper, Nilaparvata lugens.</title>
        <authorList>
            <person name="Bao Y.Y."/>
            <person name="Qu L.Y."/>
            <person name="Zhao D."/>
            <person name="Chen L.B."/>
            <person name="Jin H.Y."/>
            <person name="Xu L.M."/>
            <person name="Cheng J.A."/>
            <person name="Zhang C.X."/>
        </authorList>
    </citation>
    <scope>NUCLEOTIDE SEQUENCE</scope>
</reference>
<dbReference type="CDD" id="cd00172">
    <property type="entry name" value="serpin"/>
    <property type="match status" value="1"/>
</dbReference>
<sequence>MLILLPIWVLAVAAQTTDDGSKIYFENELPLFKTKASQAAEPQMVPQKVPQMIPQKVPQMVPQKTPQMVPQKTSQMVPQKVPQMVPQKSPQMVPQKVPQMAPPMPSMANDRNTCNRQYVAKGLREISINLDNLIRKYSQDENTLLSPIPIANAMGLLLLGAKGRTAQEISCLFGNNPDFDVSRSPDLLHKELGSLIDDLILQPGVSSGSEVSVGAAVFPNQWYGIKSSYIEKAATIYHSDIVPLDYIYRGSEAKTIINKWVANATNNRIKTILDRTPLPTTSIVLVSAIYFNCEWKHTFPLTNTKMKPFYTGKFTKNGEEEYVHVQMMLNSAEALYMEDKTRQLQVLGLPYKGDEIVMYIVLPEGDLKQALNQLREADFKEMINSCKSRQTIYMIPKMKLEAQLQLETLLPELGVTSLFDQTISDLDGIAPRAYVNEIIHKVEIEVTETGTVASAATAATINRGNFIPVVRADKPFLFFIHHVKTDSFLFWGTVMKPTPYTSPKG</sequence>
<evidence type="ECO:0000259" key="4">
    <source>
        <dbReference type="SMART" id="SM00093"/>
    </source>
</evidence>
<dbReference type="InterPro" id="IPR023796">
    <property type="entry name" value="Serpin_dom"/>
</dbReference>
<name>M9ZTX0_NILLU</name>
<dbReference type="InterPro" id="IPR023795">
    <property type="entry name" value="Serpin_CS"/>
</dbReference>
<dbReference type="PANTHER" id="PTHR11461">
    <property type="entry name" value="SERINE PROTEASE INHIBITOR, SERPIN"/>
    <property type="match status" value="1"/>
</dbReference>
<reference evidence="5" key="1">
    <citation type="submission" date="2012-12" db="EMBL/GenBank/DDBJ databases">
        <authorList>
            <person name="Bao Y.-Y."/>
            <person name="Zhang C.-X."/>
        </authorList>
    </citation>
    <scope>NUCLEOTIDE SEQUENCE</scope>
</reference>